<dbReference type="Proteomes" id="UP000294480">
    <property type="component" value="Unassembled WGS sequence"/>
</dbReference>
<feature type="transmembrane region" description="Helical" evidence="1">
    <location>
        <begin position="7"/>
        <end position="28"/>
    </location>
</feature>
<proteinExistence type="predicted"/>
<comment type="caution">
    <text evidence="2">The sequence shown here is derived from an EMBL/GenBank/DDBJ whole genome shotgun (WGS) entry which is preliminary data.</text>
</comment>
<dbReference type="AlphaFoldDB" id="A0A4R6Y0W6"/>
<evidence type="ECO:0000313" key="2">
    <source>
        <dbReference type="EMBL" id="TDR28945.1"/>
    </source>
</evidence>
<evidence type="ECO:0000313" key="3">
    <source>
        <dbReference type="Proteomes" id="UP000294480"/>
    </source>
</evidence>
<feature type="transmembrane region" description="Helical" evidence="1">
    <location>
        <begin position="48"/>
        <end position="65"/>
    </location>
</feature>
<dbReference type="EMBL" id="SNZE01000030">
    <property type="protein sequence ID" value="TDR28945.1"/>
    <property type="molecule type" value="Genomic_DNA"/>
</dbReference>
<keyword evidence="1" id="KW-0812">Transmembrane</keyword>
<accession>A0A4R6Y0W6</accession>
<reference evidence="2 3" key="1">
    <citation type="submission" date="2019-03" db="EMBL/GenBank/DDBJ databases">
        <title>Genomic Encyclopedia of Type Strains, Phase IV (KMG-IV): sequencing the most valuable type-strain genomes for metagenomic binning, comparative biology and taxonomic classification.</title>
        <authorList>
            <person name="Goeker M."/>
        </authorList>
    </citation>
    <scope>NUCLEOTIDE SEQUENCE [LARGE SCALE GENOMIC DNA]</scope>
    <source>
        <strain evidence="2 3">DSM 102852</strain>
    </source>
</reference>
<gene>
    <name evidence="2" type="ORF">DFR44_13014</name>
</gene>
<keyword evidence="1" id="KW-0472">Membrane</keyword>
<evidence type="ECO:0000256" key="1">
    <source>
        <dbReference type="SAM" id="Phobius"/>
    </source>
</evidence>
<dbReference type="RefSeq" id="WP_133621440.1">
    <property type="nucleotide sequence ID" value="NZ_SNZE01000030.1"/>
</dbReference>
<keyword evidence="3" id="KW-1185">Reference proteome</keyword>
<protein>
    <submittedName>
        <fullName evidence="2">Uncharacterized protein</fullName>
    </submittedName>
</protein>
<keyword evidence="1" id="KW-1133">Transmembrane helix</keyword>
<sequence length="136" mass="15979">MSIIFPFFTIFFSLLSMFLCFFVSWSITDAIKYGSRENRMYFKKVGTNVLNLLFAVSLATVFYFLSDSQDKRYIKDATPLELKKAAEHCKLVETALQNAVKPIGVYELKSLVNDCEYNNYQYEERLRLQREGFQMK</sequence>
<name>A0A4R6Y0W6_9BURK</name>
<organism evidence="2 3">
    <name type="scientific">Hydromonas duriensis</name>
    <dbReference type="NCBI Taxonomy" id="1527608"/>
    <lineage>
        <taxon>Bacteria</taxon>
        <taxon>Pseudomonadati</taxon>
        <taxon>Pseudomonadota</taxon>
        <taxon>Betaproteobacteria</taxon>
        <taxon>Burkholderiales</taxon>
        <taxon>Burkholderiaceae</taxon>
        <taxon>Hydromonas</taxon>
    </lineage>
</organism>